<dbReference type="Proteomes" id="UP000215545">
    <property type="component" value="Unassembled WGS sequence"/>
</dbReference>
<organism evidence="2 3">
    <name type="scientific">Domibacillus enclensis</name>
    <dbReference type="NCBI Taxonomy" id="1017273"/>
    <lineage>
        <taxon>Bacteria</taxon>
        <taxon>Bacillati</taxon>
        <taxon>Bacillota</taxon>
        <taxon>Bacilli</taxon>
        <taxon>Bacillales</taxon>
        <taxon>Bacillaceae</taxon>
        <taxon>Domibacillus</taxon>
    </lineage>
</organism>
<comment type="caution">
    <text evidence="2">The sequence shown here is derived from an EMBL/GenBank/DDBJ whole genome shotgun (WGS) entry which is preliminary data.</text>
</comment>
<reference evidence="3" key="1">
    <citation type="submission" date="2017-03" db="EMBL/GenBank/DDBJ databases">
        <title>Bacillus sp. V-88(T) DSM27956, whole genome shotgun sequencing project.</title>
        <authorList>
            <person name="Dastager S.G."/>
            <person name="Neurgaonkar P.S."/>
            <person name="Dharne M.S."/>
        </authorList>
    </citation>
    <scope>NUCLEOTIDE SEQUENCE [LARGE SCALE GENOMIC DNA]</scope>
    <source>
        <strain evidence="3">DSM 25145</strain>
    </source>
</reference>
<protein>
    <submittedName>
        <fullName evidence="2">Uncharacterized protein</fullName>
    </submittedName>
</protein>
<proteinExistence type="predicted"/>
<evidence type="ECO:0000313" key="3">
    <source>
        <dbReference type="Proteomes" id="UP000215545"/>
    </source>
</evidence>
<evidence type="ECO:0000256" key="1">
    <source>
        <dbReference type="SAM" id="MobiDB-lite"/>
    </source>
</evidence>
<gene>
    <name evidence="2" type="ORF">B1B05_18980</name>
</gene>
<feature type="region of interest" description="Disordered" evidence="1">
    <location>
        <begin position="1"/>
        <end position="34"/>
    </location>
</feature>
<evidence type="ECO:0000313" key="2">
    <source>
        <dbReference type="EMBL" id="OXS72963.1"/>
    </source>
</evidence>
<accession>A0ABX4E851</accession>
<name>A0ABX4E851_9BACI</name>
<keyword evidence="3" id="KW-1185">Reference proteome</keyword>
<sequence>MQKIHSDNGSRCIEPENVSGVKDTSPVSRKPTEDRPLITMIAKTLAAKSVWGVKEDSAVRLELISYS</sequence>
<dbReference type="EMBL" id="MWSK01000019">
    <property type="protein sequence ID" value="OXS72963.1"/>
    <property type="molecule type" value="Genomic_DNA"/>
</dbReference>